<reference evidence="15 16" key="1">
    <citation type="submission" date="2017-05" db="EMBL/GenBank/DDBJ databases">
        <authorList>
            <person name="Song R."/>
            <person name="Chenine A.L."/>
            <person name="Ruprecht R.M."/>
        </authorList>
    </citation>
    <scope>NUCLEOTIDE SEQUENCE [LARGE SCALE GENOMIC DNA]</scope>
    <source>
        <strain evidence="15 16">CECT 8899</strain>
    </source>
</reference>
<dbReference type="SUPFAM" id="SSF48029">
    <property type="entry name" value="FliG"/>
    <property type="match status" value="2"/>
</dbReference>
<evidence type="ECO:0000256" key="1">
    <source>
        <dbReference type="ARBA" id="ARBA00004117"/>
    </source>
</evidence>
<dbReference type="Pfam" id="PF14841">
    <property type="entry name" value="FliG_M"/>
    <property type="match status" value="1"/>
</dbReference>
<dbReference type="AlphaFoldDB" id="A0A238LHF9"/>
<feature type="region of interest" description="Disordered" evidence="11">
    <location>
        <begin position="1"/>
        <end position="24"/>
    </location>
</feature>
<keyword evidence="16" id="KW-1185">Reference proteome</keyword>
<dbReference type="GO" id="GO:0003774">
    <property type="term" value="F:cytoskeletal motor activity"/>
    <property type="evidence" value="ECO:0007669"/>
    <property type="project" value="InterPro"/>
</dbReference>
<evidence type="ECO:0000256" key="11">
    <source>
        <dbReference type="SAM" id="MobiDB-lite"/>
    </source>
</evidence>
<evidence type="ECO:0000259" key="12">
    <source>
        <dbReference type="Pfam" id="PF01706"/>
    </source>
</evidence>
<evidence type="ECO:0000256" key="5">
    <source>
        <dbReference type="ARBA" id="ARBA00022475"/>
    </source>
</evidence>
<dbReference type="Proteomes" id="UP000201613">
    <property type="component" value="Unassembled WGS sequence"/>
</dbReference>
<sequence length="358" mass="37815">MTTSAVPVSGNSPAEQARPPGLSRRRKAAVVLQMLLADGKKLSLTSLPEDVQLNLTRELASLRLVDRDTLYAVATEFADDLERVGLTTPGGVDSTLKALADQISPETASRFKSEAGSRRGAVDPWAQIVSMECKDLVPIMTQESTEVAAVVLSKLPVAKAAELLGLLPGETARRITYAVSQTGAVKPEAVKRIGVALAAAHCSKPVPAFAHPPVQRVGAILNSSLAATRDAVLEGLGSDDPAFAEEVRKAIFTFPDIPERLEKVDVPKVIRAVDNDVLVTGLTFALAAGGGDAEAGEFILSNMSQRMADSLREEIGERGRVRKADGEGALGQVVTAIRSAVDSGEITLVVAEEDEEDY</sequence>
<comment type="similarity">
    <text evidence="3">Belongs to the FliG family.</text>
</comment>
<dbReference type="InterPro" id="IPR032779">
    <property type="entry name" value="FliG_M"/>
</dbReference>
<dbReference type="Gene3D" id="1.10.220.30">
    <property type="match status" value="3"/>
</dbReference>
<dbReference type="InterPro" id="IPR000090">
    <property type="entry name" value="Flg_Motor_Flig"/>
</dbReference>
<dbReference type="PANTHER" id="PTHR30534">
    <property type="entry name" value="FLAGELLAR MOTOR SWITCH PROTEIN FLIG"/>
    <property type="match status" value="1"/>
</dbReference>
<evidence type="ECO:0000256" key="8">
    <source>
        <dbReference type="ARBA" id="ARBA00023136"/>
    </source>
</evidence>
<name>A0A238LHF9_9RHOB</name>
<evidence type="ECO:0000256" key="6">
    <source>
        <dbReference type="ARBA" id="ARBA00022500"/>
    </source>
</evidence>
<dbReference type="Pfam" id="PF01706">
    <property type="entry name" value="FliG_C"/>
    <property type="match status" value="1"/>
</dbReference>
<evidence type="ECO:0000256" key="10">
    <source>
        <dbReference type="ARBA" id="ARBA00025598"/>
    </source>
</evidence>
<evidence type="ECO:0000256" key="3">
    <source>
        <dbReference type="ARBA" id="ARBA00010299"/>
    </source>
</evidence>
<keyword evidence="15" id="KW-0282">Flagellum</keyword>
<keyword evidence="15" id="KW-0969">Cilium</keyword>
<feature type="domain" description="Flagellar motor switch protein FliG middle" evidence="13">
    <location>
        <begin position="136"/>
        <end position="198"/>
    </location>
</feature>
<dbReference type="OrthoDB" id="7616820at2"/>
<dbReference type="RefSeq" id="WP_093993263.1">
    <property type="nucleotide sequence ID" value="NZ_FXZK01000007.1"/>
</dbReference>
<feature type="domain" description="Flagellar motor switch protein FliG C-terminal" evidence="12">
    <location>
        <begin position="235"/>
        <end position="348"/>
    </location>
</feature>
<dbReference type="GO" id="GO:0009425">
    <property type="term" value="C:bacterial-type flagellum basal body"/>
    <property type="evidence" value="ECO:0007669"/>
    <property type="project" value="UniProtKB-SubCell"/>
</dbReference>
<keyword evidence="8" id="KW-0472">Membrane</keyword>
<keyword evidence="6" id="KW-0145">Chemotaxis</keyword>
<dbReference type="GO" id="GO:0005886">
    <property type="term" value="C:plasma membrane"/>
    <property type="evidence" value="ECO:0007669"/>
    <property type="project" value="UniProtKB-SubCell"/>
</dbReference>
<dbReference type="InterPro" id="IPR028263">
    <property type="entry name" value="FliG_N"/>
</dbReference>
<evidence type="ECO:0000256" key="7">
    <source>
        <dbReference type="ARBA" id="ARBA00022779"/>
    </source>
</evidence>
<keyword evidence="5" id="KW-1003">Cell membrane</keyword>
<proteinExistence type="inferred from homology"/>
<dbReference type="InterPro" id="IPR011002">
    <property type="entry name" value="FliG_a-hlx"/>
</dbReference>
<evidence type="ECO:0000256" key="2">
    <source>
        <dbReference type="ARBA" id="ARBA00004413"/>
    </source>
</evidence>
<evidence type="ECO:0000313" key="15">
    <source>
        <dbReference type="EMBL" id="SMY09068.1"/>
    </source>
</evidence>
<evidence type="ECO:0000313" key="16">
    <source>
        <dbReference type="Proteomes" id="UP000201613"/>
    </source>
</evidence>
<dbReference type="EMBL" id="FXZK01000007">
    <property type="protein sequence ID" value="SMY09068.1"/>
    <property type="molecule type" value="Genomic_DNA"/>
</dbReference>
<feature type="compositionally biased region" description="Polar residues" evidence="11">
    <location>
        <begin position="1"/>
        <end position="14"/>
    </location>
</feature>
<accession>A0A238LHF9</accession>
<protein>
    <recommendedName>
        <fullName evidence="4">Flagellar motor switch protein FliG</fullName>
    </recommendedName>
</protein>
<keyword evidence="7" id="KW-0283">Flagellar rotation</keyword>
<dbReference type="PRINTS" id="PR00954">
    <property type="entry name" value="FLGMOTORFLIG"/>
</dbReference>
<comment type="subcellular location">
    <subcellularLocation>
        <location evidence="1">Bacterial flagellum basal body</location>
    </subcellularLocation>
    <subcellularLocation>
        <location evidence="2">Cell membrane</location>
        <topology evidence="2">Peripheral membrane protein</topology>
        <orientation evidence="2">Cytoplasmic side</orientation>
    </subcellularLocation>
</comment>
<evidence type="ECO:0000259" key="13">
    <source>
        <dbReference type="Pfam" id="PF14841"/>
    </source>
</evidence>
<dbReference type="Pfam" id="PF14842">
    <property type="entry name" value="FliG_N"/>
    <property type="match status" value="1"/>
</dbReference>
<comment type="function">
    <text evidence="10">FliG is one of three proteins (FliG, FliN, FliM) that forms the rotor-mounted switch complex (C ring), located at the base of the basal body. This complex interacts with the CheY and CheZ chemotaxis proteins, in addition to contacting components of the motor that determine the direction of flagellar rotation.</text>
</comment>
<dbReference type="GO" id="GO:0006935">
    <property type="term" value="P:chemotaxis"/>
    <property type="evidence" value="ECO:0007669"/>
    <property type="project" value="UniProtKB-KW"/>
</dbReference>
<gene>
    <name evidence="15" type="primary">fliG</name>
    <name evidence="15" type="ORF">LOM8899_03230</name>
</gene>
<dbReference type="InterPro" id="IPR023087">
    <property type="entry name" value="Flg_Motor_Flig_C"/>
</dbReference>
<evidence type="ECO:0000256" key="4">
    <source>
        <dbReference type="ARBA" id="ARBA00021870"/>
    </source>
</evidence>
<organism evidence="15 16">
    <name type="scientific">Flavimaricola marinus</name>
    <dbReference type="NCBI Taxonomy" id="1819565"/>
    <lineage>
        <taxon>Bacteria</taxon>
        <taxon>Pseudomonadati</taxon>
        <taxon>Pseudomonadota</taxon>
        <taxon>Alphaproteobacteria</taxon>
        <taxon>Rhodobacterales</taxon>
        <taxon>Paracoccaceae</taxon>
        <taxon>Flavimaricola</taxon>
    </lineage>
</organism>
<evidence type="ECO:0000256" key="9">
    <source>
        <dbReference type="ARBA" id="ARBA00023143"/>
    </source>
</evidence>
<dbReference type="PANTHER" id="PTHR30534:SF0">
    <property type="entry name" value="FLAGELLAR MOTOR SWITCH PROTEIN FLIG"/>
    <property type="match status" value="1"/>
</dbReference>
<evidence type="ECO:0000259" key="14">
    <source>
        <dbReference type="Pfam" id="PF14842"/>
    </source>
</evidence>
<dbReference type="GO" id="GO:0071973">
    <property type="term" value="P:bacterial-type flagellum-dependent cell motility"/>
    <property type="evidence" value="ECO:0007669"/>
    <property type="project" value="InterPro"/>
</dbReference>
<keyword evidence="15" id="KW-0966">Cell projection</keyword>
<feature type="domain" description="Flagellar motor switch protein FliG N-terminal" evidence="14">
    <location>
        <begin position="22"/>
        <end position="115"/>
    </location>
</feature>
<keyword evidence="9" id="KW-0975">Bacterial flagellum</keyword>